<evidence type="ECO:0008006" key="4">
    <source>
        <dbReference type="Google" id="ProtNLM"/>
    </source>
</evidence>
<feature type="transmembrane region" description="Helical" evidence="1">
    <location>
        <begin position="338"/>
        <end position="360"/>
    </location>
</feature>
<keyword evidence="3" id="KW-1185">Reference proteome</keyword>
<keyword evidence="1" id="KW-0812">Transmembrane</keyword>
<name>A0A402A6P3_9CHLR</name>
<feature type="transmembrane region" description="Helical" evidence="1">
    <location>
        <begin position="98"/>
        <end position="116"/>
    </location>
</feature>
<feature type="transmembrane region" description="Helical" evidence="1">
    <location>
        <begin position="128"/>
        <end position="144"/>
    </location>
</feature>
<protein>
    <recommendedName>
        <fullName evidence="4">Glycosyltransferase RgtA/B/C/D-like domain-containing protein</fullName>
    </recommendedName>
</protein>
<dbReference type="Proteomes" id="UP000287352">
    <property type="component" value="Unassembled WGS sequence"/>
</dbReference>
<sequence>MIVCGVALRIFLSLHNWPQTNSDEATIGLMARHIVNLGEHPIFFYGQQYMGALEAYLAAPFFVVLGSSLFSLRLSLIFLFAGFLICLYLFSSLVYSKGWALVSLSFLSFGSSFVIARQLSAIGGYPELLFFGSLLFLLASYLALTQRKPQASGKHYVRYCLYGAWGLAAGLGLWSDLLLLPFVLCSGLIVVLFCWADLRRIGSAGCLVIGSLIGMWPLIYYNLHAAPGKDSLTTLLQLRQGGSSESLNVFQAMWGTVSISVPMITGEPLCPIVEKPAWSPASAMSLNCTIIRGGWGLGLLLLFFLSFSLALFRLWSLRVYFDVKKHGAFDNGEGRQQLIRLAIHMLILISAACTLMAYMFSPSPIDWPGSRARYLTGLLIALPALGWPLWVGLQKTVYQKTGQGFMVRSICLGLLGVICLSSLLGSFLIFWEIPAAQQNQDRQQGLIAYLNQRGITHIYTDYWTCNRLAFLSEEHIICGVVDQHLQESLDFNRYAPYYERVKADRRSAYLFPHGFHVALPEKDKLKDIFEYNGYILYQLREP</sequence>
<keyword evidence="1" id="KW-1133">Transmembrane helix</keyword>
<accession>A0A402A6P3</accession>
<evidence type="ECO:0000313" key="3">
    <source>
        <dbReference type="Proteomes" id="UP000287352"/>
    </source>
</evidence>
<dbReference type="AlphaFoldDB" id="A0A402A6P3"/>
<feature type="transmembrane region" description="Helical" evidence="1">
    <location>
        <begin position="372"/>
        <end position="393"/>
    </location>
</feature>
<feature type="transmembrane region" description="Helical" evidence="1">
    <location>
        <begin position="180"/>
        <end position="198"/>
    </location>
</feature>
<organism evidence="2 3">
    <name type="scientific">Tengunoibacter tsumagoiensis</name>
    <dbReference type="NCBI Taxonomy" id="2014871"/>
    <lineage>
        <taxon>Bacteria</taxon>
        <taxon>Bacillati</taxon>
        <taxon>Chloroflexota</taxon>
        <taxon>Ktedonobacteria</taxon>
        <taxon>Ktedonobacterales</taxon>
        <taxon>Dictyobacteraceae</taxon>
        <taxon>Tengunoibacter</taxon>
    </lineage>
</organism>
<feature type="transmembrane region" description="Helical" evidence="1">
    <location>
        <begin position="205"/>
        <end position="223"/>
    </location>
</feature>
<feature type="transmembrane region" description="Helical" evidence="1">
    <location>
        <begin position="294"/>
        <end position="317"/>
    </location>
</feature>
<reference evidence="3" key="1">
    <citation type="submission" date="2018-12" db="EMBL/GenBank/DDBJ databases">
        <title>Tengunoibacter tsumagoiensis gen. nov., sp. nov., Dictyobacter kobayashii sp. nov., D. alpinus sp. nov., and D. joshuensis sp. nov. and description of Dictyobacteraceae fam. nov. within the order Ktedonobacterales isolated from Tengu-no-mugimeshi.</title>
        <authorList>
            <person name="Wang C.M."/>
            <person name="Zheng Y."/>
            <person name="Sakai Y."/>
            <person name="Toyoda A."/>
            <person name="Minakuchi Y."/>
            <person name="Abe K."/>
            <person name="Yokota A."/>
            <person name="Yabe S."/>
        </authorList>
    </citation>
    <scope>NUCLEOTIDE SEQUENCE [LARGE SCALE GENOMIC DNA]</scope>
    <source>
        <strain evidence="3">Uno3</strain>
    </source>
</reference>
<evidence type="ECO:0000313" key="2">
    <source>
        <dbReference type="EMBL" id="GCE14759.1"/>
    </source>
</evidence>
<keyword evidence="1" id="KW-0472">Membrane</keyword>
<gene>
    <name evidence="2" type="ORF">KTT_46180</name>
</gene>
<feature type="transmembrane region" description="Helical" evidence="1">
    <location>
        <begin position="405"/>
        <end position="431"/>
    </location>
</feature>
<feature type="transmembrane region" description="Helical" evidence="1">
    <location>
        <begin position="70"/>
        <end position="91"/>
    </location>
</feature>
<feature type="transmembrane region" description="Helical" evidence="1">
    <location>
        <begin position="156"/>
        <end position="174"/>
    </location>
</feature>
<comment type="caution">
    <text evidence="2">The sequence shown here is derived from an EMBL/GenBank/DDBJ whole genome shotgun (WGS) entry which is preliminary data.</text>
</comment>
<proteinExistence type="predicted"/>
<evidence type="ECO:0000256" key="1">
    <source>
        <dbReference type="SAM" id="Phobius"/>
    </source>
</evidence>
<dbReference type="EMBL" id="BIFR01000002">
    <property type="protein sequence ID" value="GCE14759.1"/>
    <property type="molecule type" value="Genomic_DNA"/>
</dbReference>